<dbReference type="NCBIfam" id="TIGR00231">
    <property type="entry name" value="small_GTP"/>
    <property type="match status" value="1"/>
</dbReference>
<dbReference type="InterPro" id="IPR009019">
    <property type="entry name" value="KH_sf_prok-type"/>
</dbReference>
<evidence type="ECO:0000313" key="14">
    <source>
        <dbReference type="Proteomes" id="UP000324781"/>
    </source>
</evidence>
<feature type="binding site" evidence="8">
    <location>
        <begin position="12"/>
        <end position="19"/>
    </location>
    <ligand>
        <name>GTP</name>
        <dbReference type="ChEBI" id="CHEBI:37565"/>
    </ligand>
</feature>
<dbReference type="GO" id="GO:0043024">
    <property type="term" value="F:ribosomal small subunit binding"/>
    <property type="evidence" value="ECO:0007669"/>
    <property type="project" value="TreeGrafter"/>
</dbReference>
<keyword evidence="7 8" id="KW-0472">Membrane</keyword>
<keyword evidence="4 8" id="KW-0547">Nucleotide-binding</keyword>
<feature type="region of interest" description="G4" evidence="9">
    <location>
        <begin position="122"/>
        <end position="125"/>
    </location>
</feature>
<comment type="function">
    <text evidence="8">An essential GTPase that binds both GDP and GTP, with rapid nucleotide exchange. Plays a role in 16S rRNA processing and 30S ribosomal subunit biogenesis and possibly also in cell cycle regulation and energy metabolism.</text>
</comment>
<evidence type="ECO:0000256" key="3">
    <source>
        <dbReference type="ARBA" id="ARBA00022517"/>
    </source>
</evidence>
<dbReference type="HAMAP" id="MF_00367">
    <property type="entry name" value="GTPase_Era"/>
    <property type="match status" value="1"/>
</dbReference>
<dbReference type="GO" id="GO:0000028">
    <property type="term" value="P:ribosomal small subunit assembly"/>
    <property type="evidence" value="ECO:0007669"/>
    <property type="project" value="TreeGrafter"/>
</dbReference>
<dbReference type="InterPro" id="IPR005225">
    <property type="entry name" value="Small_GTP-bd"/>
</dbReference>
<dbReference type="PROSITE" id="PS51713">
    <property type="entry name" value="G_ERA"/>
    <property type="match status" value="1"/>
</dbReference>
<dbReference type="AlphaFoldDB" id="A0A1M6H4D5"/>
<keyword evidence="6 8" id="KW-0342">GTP-binding</keyword>
<sequence>MAFKSGFITIIGRPNVGKSTLLNLLTGEKVSIISRKPQTTRHNIRTVVTREDFQMVFVDTPGIHKPKNKLGEFMMNAAMDTLDDVDIVLYMVEATENEIGPGDQSIIAALKKVHTPVILAINKVDLVEKSSLLPLIDMYSKAHDFREIVPISATDPRTVELMFGILKKYLPEGEKLYPDDMLTDQPAKVLVQELIREKMLELLDDEVPHGVGIEVVRYNENEERNILGIDANIYCEKASHKAIIIGKGGEMLKRIGIRAREDIERLFGMKVVLKLWVKVKEDWRNSDYMLNELGYKS</sequence>
<dbReference type="RefSeq" id="WP_149678899.1">
    <property type="nucleotide sequence ID" value="NZ_FQZP01000029.1"/>
</dbReference>
<dbReference type="GO" id="GO:0005886">
    <property type="term" value="C:plasma membrane"/>
    <property type="evidence" value="ECO:0007669"/>
    <property type="project" value="UniProtKB-SubCell"/>
</dbReference>
<dbReference type="GO" id="GO:0070181">
    <property type="term" value="F:small ribosomal subunit rRNA binding"/>
    <property type="evidence" value="ECO:0007669"/>
    <property type="project" value="UniProtKB-UniRule"/>
</dbReference>
<feature type="region of interest" description="G3" evidence="9">
    <location>
        <begin position="59"/>
        <end position="62"/>
    </location>
</feature>
<dbReference type="Pfam" id="PF01926">
    <property type="entry name" value="MMR_HSR1"/>
    <property type="match status" value="1"/>
</dbReference>
<dbReference type="FunFam" id="3.40.50.300:FF:000094">
    <property type="entry name" value="GTPase Era"/>
    <property type="match status" value="1"/>
</dbReference>
<keyword evidence="8" id="KW-0963">Cytoplasm</keyword>
<dbReference type="Proteomes" id="UP000324781">
    <property type="component" value="Unassembled WGS sequence"/>
</dbReference>
<keyword evidence="3 8" id="KW-0690">Ribosome biogenesis</keyword>
<keyword evidence="8" id="KW-1003">Cell membrane</keyword>
<feature type="region of interest" description="G5" evidence="9">
    <location>
        <begin position="151"/>
        <end position="153"/>
    </location>
</feature>
<evidence type="ECO:0000256" key="5">
    <source>
        <dbReference type="ARBA" id="ARBA00022884"/>
    </source>
</evidence>
<evidence type="ECO:0000256" key="6">
    <source>
        <dbReference type="ARBA" id="ARBA00023134"/>
    </source>
</evidence>
<organism evidence="13 14">
    <name type="scientific">Thermoclostridium caenicola</name>
    <dbReference type="NCBI Taxonomy" id="659425"/>
    <lineage>
        <taxon>Bacteria</taxon>
        <taxon>Bacillati</taxon>
        <taxon>Bacillota</taxon>
        <taxon>Clostridia</taxon>
        <taxon>Eubacteriales</taxon>
        <taxon>Oscillospiraceae</taxon>
        <taxon>Thermoclostridium</taxon>
    </lineage>
</organism>
<dbReference type="Gene3D" id="3.30.300.20">
    <property type="match status" value="1"/>
</dbReference>
<protein>
    <recommendedName>
        <fullName evidence="2 8">GTPase Era</fullName>
    </recommendedName>
</protein>
<comment type="subcellular location">
    <subcellularLocation>
        <location evidence="8">Cytoplasm</location>
    </subcellularLocation>
    <subcellularLocation>
        <location evidence="8">Cell membrane</location>
        <topology evidence="8">Peripheral membrane protein</topology>
    </subcellularLocation>
</comment>
<accession>A0A1M6H4D5</accession>
<feature type="domain" description="Era-type G" evidence="12">
    <location>
        <begin position="4"/>
        <end position="172"/>
    </location>
</feature>
<feature type="region of interest" description="G1" evidence="9">
    <location>
        <begin position="12"/>
        <end position="19"/>
    </location>
</feature>
<dbReference type="SUPFAM" id="SSF52540">
    <property type="entry name" value="P-loop containing nucleoside triphosphate hydrolases"/>
    <property type="match status" value="1"/>
</dbReference>
<dbReference type="InterPro" id="IPR015946">
    <property type="entry name" value="KH_dom-like_a/b"/>
</dbReference>
<dbReference type="FunFam" id="3.30.300.20:FF:000003">
    <property type="entry name" value="GTPase Era"/>
    <property type="match status" value="1"/>
</dbReference>
<feature type="domain" description="KH type-2" evidence="11">
    <location>
        <begin position="203"/>
        <end position="281"/>
    </location>
</feature>
<dbReference type="NCBIfam" id="NF000908">
    <property type="entry name" value="PRK00089.1"/>
    <property type="match status" value="1"/>
</dbReference>
<comment type="subunit">
    <text evidence="8">Monomer.</text>
</comment>
<dbReference type="EMBL" id="FQZP01000029">
    <property type="protein sequence ID" value="SHJ17033.1"/>
    <property type="molecule type" value="Genomic_DNA"/>
</dbReference>
<dbReference type="PROSITE" id="PS50823">
    <property type="entry name" value="KH_TYPE_2"/>
    <property type="match status" value="1"/>
</dbReference>
<dbReference type="Pfam" id="PF07650">
    <property type="entry name" value="KH_2"/>
    <property type="match status" value="1"/>
</dbReference>
<dbReference type="CDD" id="cd22534">
    <property type="entry name" value="KH-II_Era"/>
    <property type="match status" value="1"/>
</dbReference>
<feature type="binding site" evidence="8">
    <location>
        <begin position="122"/>
        <end position="125"/>
    </location>
    <ligand>
        <name>GTP</name>
        <dbReference type="ChEBI" id="CHEBI:37565"/>
    </ligand>
</feature>
<keyword evidence="14" id="KW-1185">Reference proteome</keyword>
<dbReference type="InterPro" id="IPR030388">
    <property type="entry name" value="G_ERA_dom"/>
</dbReference>
<evidence type="ECO:0000256" key="9">
    <source>
        <dbReference type="PROSITE-ProRule" id="PRU01050"/>
    </source>
</evidence>
<evidence type="ECO:0000256" key="8">
    <source>
        <dbReference type="HAMAP-Rule" id="MF_00367"/>
    </source>
</evidence>
<dbReference type="GO" id="GO:0003924">
    <property type="term" value="F:GTPase activity"/>
    <property type="evidence" value="ECO:0007669"/>
    <property type="project" value="UniProtKB-UniRule"/>
</dbReference>
<evidence type="ECO:0000256" key="1">
    <source>
        <dbReference type="ARBA" id="ARBA00007921"/>
    </source>
</evidence>
<gene>
    <name evidence="8" type="primary">era</name>
    <name evidence="13" type="ORF">SAMN05444373_102918</name>
</gene>
<evidence type="ECO:0000256" key="10">
    <source>
        <dbReference type="RuleBase" id="RU003761"/>
    </source>
</evidence>
<evidence type="ECO:0000259" key="11">
    <source>
        <dbReference type="PROSITE" id="PS50823"/>
    </source>
</evidence>
<feature type="binding site" evidence="8">
    <location>
        <begin position="59"/>
        <end position="63"/>
    </location>
    <ligand>
        <name>GTP</name>
        <dbReference type="ChEBI" id="CHEBI:37565"/>
    </ligand>
</feature>
<dbReference type="InterPro" id="IPR004044">
    <property type="entry name" value="KH_dom_type_2"/>
</dbReference>
<dbReference type="GO" id="GO:0005525">
    <property type="term" value="F:GTP binding"/>
    <property type="evidence" value="ECO:0007669"/>
    <property type="project" value="UniProtKB-UniRule"/>
</dbReference>
<dbReference type="InterPro" id="IPR005662">
    <property type="entry name" value="GTPase_Era-like"/>
</dbReference>
<evidence type="ECO:0000256" key="4">
    <source>
        <dbReference type="ARBA" id="ARBA00022741"/>
    </source>
</evidence>
<dbReference type="PANTHER" id="PTHR42698:SF1">
    <property type="entry name" value="GTPASE ERA, MITOCHONDRIAL"/>
    <property type="match status" value="1"/>
</dbReference>
<keyword evidence="5 8" id="KW-0694">RNA-binding</keyword>
<name>A0A1M6H4D5_9FIRM</name>
<proteinExistence type="inferred from homology"/>
<dbReference type="InterPro" id="IPR027417">
    <property type="entry name" value="P-loop_NTPase"/>
</dbReference>
<comment type="similarity">
    <text evidence="1 8 9 10">Belongs to the TRAFAC class TrmE-Era-EngA-EngB-Septin-like GTPase superfamily. Era GTPase family.</text>
</comment>
<dbReference type="SUPFAM" id="SSF54814">
    <property type="entry name" value="Prokaryotic type KH domain (KH-domain type II)"/>
    <property type="match status" value="1"/>
</dbReference>
<reference evidence="13 14" key="1">
    <citation type="submission" date="2016-11" db="EMBL/GenBank/DDBJ databases">
        <authorList>
            <person name="Varghese N."/>
            <person name="Submissions S."/>
        </authorList>
    </citation>
    <scope>NUCLEOTIDE SEQUENCE [LARGE SCALE GENOMIC DNA]</scope>
    <source>
        <strain evidence="13 14">DSM 19027</strain>
    </source>
</reference>
<dbReference type="NCBIfam" id="TIGR00436">
    <property type="entry name" value="era"/>
    <property type="match status" value="1"/>
</dbReference>
<dbReference type="GO" id="GO:0005829">
    <property type="term" value="C:cytosol"/>
    <property type="evidence" value="ECO:0007669"/>
    <property type="project" value="TreeGrafter"/>
</dbReference>
<evidence type="ECO:0000256" key="2">
    <source>
        <dbReference type="ARBA" id="ARBA00020484"/>
    </source>
</evidence>
<dbReference type="Gene3D" id="3.40.50.300">
    <property type="entry name" value="P-loop containing nucleotide triphosphate hydrolases"/>
    <property type="match status" value="1"/>
</dbReference>
<feature type="region of interest" description="G2" evidence="9">
    <location>
        <begin position="38"/>
        <end position="42"/>
    </location>
</feature>
<dbReference type="OrthoDB" id="9805918at2"/>
<dbReference type="CDD" id="cd04163">
    <property type="entry name" value="Era"/>
    <property type="match status" value="1"/>
</dbReference>
<dbReference type="InterPro" id="IPR006073">
    <property type="entry name" value="GTP-bd"/>
</dbReference>
<evidence type="ECO:0000256" key="7">
    <source>
        <dbReference type="ARBA" id="ARBA00023136"/>
    </source>
</evidence>
<keyword evidence="8" id="KW-0699">rRNA-binding</keyword>
<dbReference type="PANTHER" id="PTHR42698">
    <property type="entry name" value="GTPASE ERA"/>
    <property type="match status" value="1"/>
</dbReference>
<evidence type="ECO:0000259" key="12">
    <source>
        <dbReference type="PROSITE" id="PS51713"/>
    </source>
</evidence>
<evidence type="ECO:0000313" key="13">
    <source>
        <dbReference type="EMBL" id="SHJ17033.1"/>
    </source>
</evidence>